<proteinExistence type="predicted"/>
<evidence type="ECO:0000313" key="4">
    <source>
        <dbReference type="Proteomes" id="UP000262882"/>
    </source>
</evidence>
<feature type="compositionally biased region" description="Basic and acidic residues" evidence="1">
    <location>
        <begin position="1"/>
        <end position="13"/>
    </location>
</feature>
<dbReference type="Proteomes" id="UP000262882">
    <property type="component" value="Unassembled WGS sequence"/>
</dbReference>
<dbReference type="SUPFAM" id="SSF54427">
    <property type="entry name" value="NTF2-like"/>
    <property type="match status" value="1"/>
</dbReference>
<organism evidence="3 4">
    <name type="scientific">Actinomadura spongiicola</name>
    <dbReference type="NCBI Taxonomy" id="2303421"/>
    <lineage>
        <taxon>Bacteria</taxon>
        <taxon>Bacillati</taxon>
        <taxon>Actinomycetota</taxon>
        <taxon>Actinomycetes</taxon>
        <taxon>Streptosporangiales</taxon>
        <taxon>Thermomonosporaceae</taxon>
        <taxon>Actinomadura</taxon>
    </lineage>
</organism>
<evidence type="ECO:0000256" key="1">
    <source>
        <dbReference type="SAM" id="MobiDB-lite"/>
    </source>
</evidence>
<dbReference type="InterPro" id="IPR032710">
    <property type="entry name" value="NTF2-like_dom_sf"/>
</dbReference>
<reference evidence="3 4" key="1">
    <citation type="submission" date="2018-08" db="EMBL/GenBank/DDBJ databases">
        <title>Actinomadura spongicola sp. nov., isolated from marine sponge Leucetta chagosensis.</title>
        <authorList>
            <person name="Li L."/>
            <person name="Lin H.W."/>
        </authorList>
    </citation>
    <scope>NUCLEOTIDE SEQUENCE [LARGE SCALE GENOMIC DNA]</scope>
    <source>
        <strain evidence="3 4">LHW52907</strain>
    </source>
</reference>
<name>A0A372GLN0_9ACTN</name>
<keyword evidence="4" id="KW-1185">Reference proteome</keyword>
<comment type="caution">
    <text evidence="3">The sequence shown here is derived from an EMBL/GenBank/DDBJ whole genome shotgun (WGS) entry which is preliminary data.</text>
</comment>
<dbReference type="Gene3D" id="3.10.450.50">
    <property type="match status" value="1"/>
</dbReference>
<dbReference type="EMBL" id="QVNQ01000002">
    <property type="protein sequence ID" value="RFS86294.1"/>
    <property type="molecule type" value="Genomic_DNA"/>
</dbReference>
<feature type="domain" description="SnoaL-like" evidence="2">
    <location>
        <begin position="38"/>
        <end position="142"/>
    </location>
</feature>
<evidence type="ECO:0000259" key="2">
    <source>
        <dbReference type="Pfam" id="PF12680"/>
    </source>
</evidence>
<protein>
    <submittedName>
        <fullName evidence="3">Nuclear transport factor 2 family protein</fullName>
    </submittedName>
</protein>
<dbReference type="AlphaFoldDB" id="A0A372GLN0"/>
<dbReference type="RefSeq" id="WP_117398556.1">
    <property type="nucleotide sequence ID" value="NZ_QVNQ01000002.1"/>
</dbReference>
<dbReference type="InterPro" id="IPR037401">
    <property type="entry name" value="SnoaL-like"/>
</dbReference>
<sequence>MPDTHTPDTHTPDPHMPGTHVPGAAGEHPNVSLLKDGYTAFAKGDMTFIRDLLAENVVHRVPGRGPLCGEYRTPEEVLGFYVRLFELSGGTFRAEPYAVMANEEYGAALVQTYAERPGRPGQVLDGRAVDLFRIEDGKITEIRTLAEDQYADDAFWS</sequence>
<feature type="region of interest" description="Disordered" evidence="1">
    <location>
        <begin position="1"/>
        <end position="28"/>
    </location>
</feature>
<accession>A0A372GLN0</accession>
<evidence type="ECO:0000313" key="3">
    <source>
        <dbReference type="EMBL" id="RFS86294.1"/>
    </source>
</evidence>
<dbReference type="Pfam" id="PF12680">
    <property type="entry name" value="SnoaL_2"/>
    <property type="match status" value="1"/>
</dbReference>
<gene>
    <name evidence="3" type="ORF">D0T12_06730</name>
</gene>
<dbReference type="OrthoDB" id="8375282at2"/>